<evidence type="ECO:0000313" key="3">
    <source>
        <dbReference type="Proteomes" id="UP000218238"/>
    </source>
</evidence>
<comment type="caution">
    <text evidence="2">The sequence shown here is derived from an EMBL/GenBank/DDBJ whole genome shotgun (WGS) entry which is preliminary data.</text>
</comment>
<dbReference type="OrthoDB" id="425719at2"/>
<evidence type="ECO:0000256" key="1">
    <source>
        <dbReference type="SAM" id="MobiDB-lite"/>
    </source>
</evidence>
<proteinExistence type="predicted"/>
<sequence length="208" mass="22652">MLKMARKGKYTIVAGVVLGISGWLEMALTPSAIAQVSYPVNDYRGCAVSLLRLGINGESAAQACAEALRPREFATCVTKIQKQTQVAAIDILPSCRLARRPEDLATCVVSVSGSKKEAFDPSVFNYCNRSLLPQRFAQCVVGLRKEIDFSAVQAMDTCIDASDKLGGLLPSFTPARRNQVETPTQPSNQFNRTFETTPTQPVPIPQRN</sequence>
<feature type="compositionally biased region" description="Polar residues" evidence="1">
    <location>
        <begin position="180"/>
        <end position="199"/>
    </location>
</feature>
<evidence type="ECO:0000313" key="2">
    <source>
        <dbReference type="EMBL" id="PAX52618.1"/>
    </source>
</evidence>
<keyword evidence="3" id="KW-1185">Reference proteome</keyword>
<organism evidence="2 3">
    <name type="scientific">Brunnivagina elsteri CCALA 953</name>
    <dbReference type="NCBI Taxonomy" id="987040"/>
    <lineage>
        <taxon>Bacteria</taxon>
        <taxon>Bacillati</taxon>
        <taxon>Cyanobacteriota</taxon>
        <taxon>Cyanophyceae</taxon>
        <taxon>Nostocales</taxon>
        <taxon>Calotrichaceae</taxon>
        <taxon>Brunnivagina</taxon>
    </lineage>
</organism>
<protein>
    <submittedName>
        <fullName evidence="2">Uncharacterized protein</fullName>
    </submittedName>
</protein>
<gene>
    <name evidence="2" type="ORF">CK510_18320</name>
</gene>
<name>A0A2A2TG49_9CYAN</name>
<dbReference type="EMBL" id="NTFS01000218">
    <property type="protein sequence ID" value="PAX52618.1"/>
    <property type="molecule type" value="Genomic_DNA"/>
</dbReference>
<dbReference type="Proteomes" id="UP000218238">
    <property type="component" value="Unassembled WGS sequence"/>
</dbReference>
<feature type="region of interest" description="Disordered" evidence="1">
    <location>
        <begin position="173"/>
        <end position="208"/>
    </location>
</feature>
<reference evidence="2 3" key="1">
    <citation type="submission" date="2017-08" db="EMBL/GenBank/DDBJ databases">
        <title>Draft genome sequence of filamentous cyanobacterium Calothrix elsteri CCALA 953.</title>
        <authorList>
            <person name="Gagunashvili A.N."/>
            <person name="Elster J."/>
            <person name="Andresson O.S."/>
        </authorList>
    </citation>
    <scope>NUCLEOTIDE SEQUENCE [LARGE SCALE GENOMIC DNA]</scope>
    <source>
        <strain evidence="2 3">CCALA 953</strain>
    </source>
</reference>
<dbReference type="AlphaFoldDB" id="A0A2A2TG49"/>
<accession>A0A2A2TG49</accession>